<evidence type="ECO:0000256" key="3">
    <source>
        <dbReference type="ARBA" id="ARBA00022989"/>
    </source>
</evidence>
<comment type="subcellular location">
    <subcellularLocation>
        <location evidence="1">Membrane</location>
        <topology evidence="1">Multi-pass membrane protein</topology>
    </subcellularLocation>
</comment>
<evidence type="ECO:0000256" key="2">
    <source>
        <dbReference type="ARBA" id="ARBA00022692"/>
    </source>
</evidence>
<feature type="transmembrane region" description="Helical" evidence="5">
    <location>
        <begin position="52"/>
        <end position="70"/>
    </location>
</feature>
<feature type="transmembrane region" description="Helical" evidence="5">
    <location>
        <begin position="128"/>
        <end position="150"/>
    </location>
</feature>
<evidence type="ECO:0000256" key="5">
    <source>
        <dbReference type="SAM" id="Phobius"/>
    </source>
</evidence>
<dbReference type="Pfam" id="PF04479">
    <property type="entry name" value="RTA1"/>
    <property type="match status" value="1"/>
</dbReference>
<reference evidence="6 7" key="1">
    <citation type="submission" date="2019-04" db="EMBL/GenBank/DDBJ databases">
        <title>Friends and foes A comparative genomics studyof 23 Aspergillus species from section Flavi.</title>
        <authorList>
            <consortium name="DOE Joint Genome Institute"/>
            <person name="Kjaerbolling I."/>
            <person name="Vesth T."/>
            <person name="Frisvad J.C."/>
            <person name="Nybo J.L."/>
            <person name="Theobald S."/>
            <person name="Kildgaard S."/>
            <person name="Isbrandt T."/>
            <person name="Kuo A."/>
            <person name="Sato A."/>
            <person name="Lyhne E.K."/>
            <person name="Kogle M.E."/>
            <person name="Wiebenga A."/>
            <person name="Kun R.S."/>
            <person name="Lubbers R.J."/>
            <person name="Makela M.R."/>
            <person name="Barry K."/>
            <person name="Chovatia M."/>
            <person name="Clum A."/>
            <person name="Daum C."/>
            <person name="Haridas S."/>
            <person name="He G."/>
            <person name="LaButti K."/>
            <person name="Lipzen A."/>
            <person name="Mondo S."/>
            <person name="Riley R."/>
            <person name="Salamov A."/>
            <person name="Simmons B.A."/>
            <person name="Magnuson J.K."/>
            <person name="Henrissat B."/>
            <person name="Mortensen U.H."/>
            <person name="Larsen T.O."/>
            <person name="Devries R.P."/>
            <person name="Grigoriev I.V."/>
            <person name="Machida M."/>
            <person name="Baker S.E."/>
            <person name="Andersen M.R."/>
        </authorList>
    </citation>
    <scope>NUCLEOTIDE SEQUENCE [LARGE SCALE GENOMIC DNA]</scope>
    <source>
        <strain evidence="6 7">CBS 763.97</strain>
    </source>
</reference>
<dbReference type="PANTHER" id="PTHR31465">
    <property type="entry name" value="PROTEIN RTA1-RELATED"/>
    <property type="match status" value="1"/>
</dbReference>
<keyword evidence="7" id="KW-1185">Reference proteome</keyword>
<keyword evidence="4 5" id="KW-0472">Membrane</keyword>
<dbReference type="Proteomes" id="UP000326268">
    <property type="component" value="Unassembled WGS sequence"/>
</dbReference>
<dbReference type="InterPro" id="IPR007568">
    <property type="entry name" value="RTA1"/>
</dbReference>
<name>A0A5N6ZU47_9EURO</name>
<evidence type="ECO:0000256" key="1">
    <source>
        <dbReference type="ARBA" id="ARBA00004141"/>
    </source>
</evidence>
<sequence length="289" mass="32167">MSTQHGYGPVVNGTQIVFYEYQPNKAAGFVFVALFGAVTVAHILYSLIILRAWHFIPFILGGIFETFGYYGRAASASDPAKTGPFVLQTILLLVAAPLLAATIYMTAGRTTIALNGQHHSWVSPRWMTKIYVFVDIACILTQFMGAGLMTSKDMSKMAESKALIVGGLLTQLIAVTAFIFSCGYVHYRLRLDCVVVSLRWERVFVAIEIAAVLLFVRSIVRAFEYLQGSGGFVVSHEIFVYAFDAMPMWIIMALLLVFHPQRVVQEVRRLKGNDVWDDGHVLLVDRSSK</sequence>
<dbReference type="GO" id="GO:0016020">
    <property type="term" value="C:membrane"/>
    <property type="evidence" value="ECO:0007669"/>
    <property type="project" value="UniProtKB-SubCell"/>
</dbReference>
<feature type="transmembrane region" description="Helical" evidence="5">
    <location>
        <begin position="203"/>
        <end position="223"/>
    </location>
</feature>
<feature type="transmembrane region" description="Helical" evidence="5">
    <location>
        <begin position="26"/>
        <end position="45"/>
    </location>
</feature>
<evidence type="ECO:0000313" key="6">
    <source>
        <dbReference type="EMBL" id="KAE8360449.1"/>
    </source>
</evidence>
<proteinExistence type="predicted"/>
<dbReference type="EMBL" id="ML737774">
    <property type="protein sequence ID" value="KAE8360449.1"/>
    <property type="molecule type" value="Genomic_DNA"/>
</dbReference>
<dbReference type="RefSeq" id="XP_031923530.1">
    <property type="nucleotide sequence ID" value="XM_032070953.1"/>
</dbReference>
<dbReference type="AlphaFoldDB" id="A0A5N6ZU47"/>
<gene>
    <name evidence="6" type="ORF">BDV27DRAFT_148701</name>
</gene>
<evidence type="ECO:0000313" key="7">
    <source>
        <dbReference type="Proteomes" id="UP000326268"/>
    </source>
</evidence>
<feature type="transmembrane region" description="Helical" evidence="5">
    <location>
        <begin position="238"/>
        <end position="258"/>
    </location>
</feature>
<organism evidence="6 7">
    <name type="scientific">Aspergillus caelatus</name>
    <dbReference type="NCBI Taxonomy" id="61420"/>
    <lineage>
        <taxon>Eukaryota</taxon>
        <taxon>Fungi</taxon>
        <taxon>Dikarya</taxon>
        <taxon>Ascomycota</taxon>
        <taxon>Pezizomycotina</taxon>
        <taxon>Eurotiomycetes</taxon>
        <taxon>Eurotiomycetidae</taxon>
        <taxon>Eurotiales</taxon>
        <taxon>Aspergillaceae</taxon>
        <taxon>Aspergillus</taxon>
        <taxon>Aspergillus subgen. Circumdati</taxon>
    </lineage>
</organism>
<keyword evidence="3 5" id="KW-1133">Transmembrane helix</keyword>
<protein>
    <submittedName>
        <fullName evidence="6">RTA1 like protein-domain-containing protein</fullName>
    </submittedName>
</protein>
<keyword evidence="2 5" id="KW-0812">Transmembrane</keyword>
<evidence type="ECO:0000256" key="4">
    <source>
        <dbReference type="ARBA" id="ARBA00023136"/>
    </source>
</evidence>
<feature type="transmembrane region" description="Helical" evidence="5">
    <location>
        <begin position="85"/>
        <end position="107"/>
    </location>
</feature>
<dbReference type="PANTHER" id="PTHR31465:SF17">
    <property type="entry name" value="DOMAIN PROTEIN, PUTATIVE (AFU_ORTHOLOGUE AFUA_5G09900)-RELATED"/>
    <property type="match status" value="1"/>
</dbReference>
<accession>A0A5N6ZU47</accession>
<dbReference type="OrthoDB" id="3358017at2759"/>
<dbReference type="GeneID" id="43655399"/>
<feature type="transmembrane region" description="Helical" evidence="5">
    <location>
        <begin position="162"/>
        <end position="182"/>
    </location>
</feature>